<feature type="active site" description="Charge relay system" evidence="5">
    <location>
        <position position="123"/>
    </location>
</feature>
<evidence type="ECO:0000256" key="1">
    <source>
        <dbReference type="ARBA" id="ARBA00001311"/>
    </source>
</evidence>
<sequence>MRSAEQRNSIITSKRNARDKALSFAGPYSVNDHDVYTKATASEIVQRIAKGEWTSSQVLEAYIARSAIAQAEANCLTEGDVFILILFTVLYEDARKRAKELDAEFASTKTLRGPFHGVPVSFKDQYQIEGYDATVGFTAWANNPGKKDACLVTQLRTAGAIIFVKTNVPQTMFAFECSNPVWGRTTNPWNNKYTCGGSSGGEGALLAMDGSAMGVGSDIGGSLRIPASYCGIYSMKPTAEREGHALDLPSESLNWLSLTATRPGFEAVRSSHGPMARSVQDCELFCKTIFGQKDSFHQNIPVPYQAVELPSKLRFGYYLSDSMMESSPACKRAVLETVSALREQGHECIEFTSPLNASAMEVFLGLASSDGYKNLFLVTLGPRLPSFVRNLTCWIVKTVLGDSLFSRFFSLAREKSVSEFTDLTDQRNKITAAWYEQVWDKYGFDGIIAPVQSLPVIPHGGSTYLAPLAAATIIYNVIDSPVGTIPVTRVNPNTDQLSTDFVAGASGRSKVFDNRMYLGKNPAYDPKAMEGIPVGVQLVGKKWEDEKVLAMMHVVDEALGPRGFGPGSWKPRKTQ</sequence>
<comment type="similarity">
    <text evidence="2">Belongs to the amidase family.</text>
</comment>
<evidence type="ECO:0000256" key="5">
    <source>
        <dbReference type="PIRSR" id="PIRSR001221-1"/>
    </source>
</evidence>
<dbReference type="FunFam" id="3.90.1300.10:FF:000003">
    <property type="entry name" value="Amidase signature enzyme"/>
    <property type="match status" value="1"/>
</dbReference>
<feature type="binding site" evidence="6">
    <location>
        <position position="198"/>
    </location>
    <ligand>
        <name>substrate</name>
    </ligand>
</feature>
<organism evidence="8 9">
    <name type="scientific">Suillus placidus</name>
    <dbReference type="NCBI Taxonomy" id="48579"/>
    <lineage>
        <taxon>Eukaryota</taxon>
        <taxon>Fungi</taxon>
        <taxon>Dikarya</taxon>
        <taxon>Basidiomycota</taxon>
        <taxon>Agaricomycotina</taxon>
        <taxon>Agaricomycetes</taxon>
        <taxon>Agaricomycetidae</taxon>
        <taxon>Boletales</taxon>
        <taxon>Suillineae</taxon>
        <taxon>Suillaceae</taxon>
        <taxon>Suillus</taxon>
    </lineage>
</organism>
<dbReference type="Gene3D" id="3.90.1300.10">
    <property type="entry name" value="Amidase signature (AS) domain"/>
    <property type="match status" value="1"/>
</dbReference>
<dbReference type="EMBL" id="JABBWD010000013">
    <property type="protein sequence ID" value="KAG1779040.1"/>
    <property type="molecule type" value="Genomic_DNA"/>
</dbReference>
<feature type="binding site" evidence="6">
    <location>
        <position position="172"/>
    </location>
    <ligand>
        <name>substrate</name>
    </ligand>
</feature>
<dbReference type="PANTHER" id="PTHR46072:SF11">
    <property type="entry name" value="AMIDASE-RELATED"/>
    <property type="match status" value="1"/>
</dbReference>
<keyword evidence="9" id="KW-1185">Reference proteome</keyword>
<name>A0A9P7D3N4_9AGAM</name>
<dbReference type="SUPFAM" id="SSF75304">
    <property type="entry name" value="Amidase signature (AS) enzymes"/>
    <property type="match status" value="1"/>
</dbReference>
<feature type="domain" description="Amidase" evidence="7">
    <location>
        <begin position="58"/>
        <end position="549"/>
    </location>
</feature>
<evidence type="ECO:0000313" key="8">
    <source>
        <dbReference type="EMBL" id="KAG1779040.1"/>
    </source>
</evidence>
<dbReference type="PANTHER" id="PTHR46072">
    <property type="entry name" value="AMIDASE-RELATED-RELATED"/>
    <property type="match status" value="1"/>
</dbReference>
<evidence type="ECO:0000313" key="9">
    <source>
        <dbReference type="Proteomes" id="UP000714275"/>
    </source>
</evidence>
<protein>
    <recommendedName>
        <fullName evidence="3">amidase</fullName>
        <ecNumber evidence="3">3.5.1.4</ecNumber>
    </recommendedName>
</protein>
<comment type="caution">
    <text evidence="8">The sequence shown here is derived from an EMBL/GenBank/DDBJ whole genome shotgun (WGS) entry which is preliminary data.</text>
</comment>
<feature type="binding site" evidence="6">
    <location>
        <begin position="219"/>
        <end position="222"/>
    </location>
    <ligand>
        <name>substrate</name>
    </ligand>
</feature>
<gene>
    <name evidence="8" type="ORF">EV702DRAFT_1044002</name>
</gene>
<dbReference type="Proteomes" id="UP000714275">
    <property type="component" value="Unassembled WGS sequence"/>
</dbReference>
<evidence type="ECO:0000256" key="6">
    <source>
        <dbReference type="PIRSR" id="PIRSR001221-2"/>
    </source>
</evidence>
<evidence type="ECO:0000256" key="2">
    <source>
        <dbReference type="ARBA" id="ARBA00009199"/>
    </source>
</evidence>
<evidence type="ECO:0000256" key="4">
    <source>
        <dbReference type="ARBA" id="ARBA00022801"/>
    </source>
</evidence>
<dbReference type="OrthoDB" id="6428749at2759"/>
<dbReference type="EC" id="3.5.1.4" evidence="3"/>
<dbReference type="InterPro" id="IPR023631">
    <property type="entry name" value="Amidase_dom"/>
</dbReference>
<dbReference type="InterPro" id="IPR036928">
    <property type="entry name" value="AS_sf"/>
</dbReference>
<reference evidence="8" key="1">
    <citation type="journal article" date="2020" name="New Phytol.">
        <title>Comparative genomics reveals dynamic genome evolution in host specialist ectomycorrhizal fungi.</title>
        <authorList>
            <person name="Lofgren L.A."/>
            <person name="Nguyen N.H."/>
            <person name="Vilgalys R."/>
            <person name="Ruytinx J."/>
            <person name="Liao H.L."/>
            <person name="Branco S."/>
            <person name="Kuo A."/>
            <person name="LaButti K."/>
            <person name="Lipzen A."/>
            <person name="Andreopoulos W."/>
            <person name="Pangilinan J."/>
            <person name="Riley R."/>
            <person name="Hundley H."/>
            <person name="Na H."/>
            <person name="Barry K."/>
            <person name="Grigoriev I.V."/>
            <person name="Stajich J.E."/>
            <person name="Kennedy P.G."/>
        </authorList>
    </citation>
    <scope>NUCLEOTIDE SEQUENCE</scope>
    <source>
        <strain evidence="8">DOB743</strain>
    </source>
</reference>
<dbReference type="PROSITE" id="PS00571">
    <property type="entry name" value="AMIDASES"/>
    <property type="match status" value="1"/>
</dbReference>
<accession>A0A9P7D3N4</accession>
<dbReference type="AlphaFoldDB" id="A0A9P7D3N4"/>
<keyword evidence="4" id="KW-0378">Hydrolase</keyword>
<dbReference type="InterPro" id="IPR020556">
    <property type="entry name" value="Amidase_CS"/>
</dbReference>
<feature type="active site" description="Charge relay system" evidence="5">
    <location>
        <position position="198"/>
    </location>
</feature>
<proteinExistence type="inferred from homology"/>
<dbReference type="PIRSF" id="PIRSF001221">
    <property type="entry name" value="Amidase_fungi"/>
    <property type="match status" value="1"/>
</dbReference>
<comment type="catalytic activity">
    <reaction evidence="1">
        <text>a monocarboxylic acid amide + H2O = a monocarboxylate + NH4(+)</text>
        <dbReference type="Rhea" id="RHEA:12020"/>
        <dbReference type="ChEBI" id="CHEBI:15377"/>
        <dbReference type="ChEBI" id="CHEBI:28938"/>
        <dbReference type="ChEBI" id="CHEBI:35757"/>
        <dbReference type="ChEBI" id="CHEBI:83628"/>
        <dbReference type="EC" id="3.5.1.4"/>
    </reaction>
</comment>
<feature type="active site" description="Acyl-ester intermediate" evidence="5">
    <location>
        <position position="222"/>
    </location>
</feature>
<evidence type="ECO:0000259" key="7">
    <source>
        <dbReference type="Pfam" id="PF01425"/>
    </source>
</evidence>
<dbReference type="Pfam" id="PF01425">
    <property type="entry name" value="Amidase"/>
    <property type="match status" value="1"/>
</dbReference>
<evidence type="ECO:0000256" key="3">
    <source>
        <dbReference type="ARBA" id="ARBA00012922"/>
    </source>
</evidence>
<dbReference type="GO" id="GO:0004040">
    <property type="term" value="F:amidase activity"/>
    <property type="evidence" value="ECO:0007669"/>
    <property type="project" value="UniProtKB-EC"/>
</dbReference>